<dbReference type="EMBL" id="CADCTR010000314">
    <property type="protein sequence ID" value="CAA9232694.1"/>
    <property type="molecule type" value="Genomic_DNA"/>
</dbReference>
<protein>
    <submittedName>
        <fullName evidence="2">Uncharacterized protein</fullName>
    </submittedName>
</protein>
<feature type="transmembrane region" description="Helical" evidence="1">
    <location>
        <begin position="12"/>
        <end position="34"/>
    </location>
</feature>
<accession>A0A6J4HSF7</accession>
<organism evidence="2">
    <name type="scientific">uncultured Chloroflexia bacterium</name>
    <dbReference type="NCBI Taxonomy" id="1672391"/>
    <lineage>
        <taxon>Bacteria</taxon>
        <taxon>Bacillati</taxon>
        <taxon>Chloroflexota</taxon>
        <taxon>Chloroflexia</taxon>
        <taxon>environmental samples</taxon>
    </lineage>
</organism>
<evidence type="ECO:0000256" key="1">
    <source>
        <dbReference type="SAM" id="Phobius"/>
    </source>
</evidence>
<gene>
    <name evidence="2" type="ORF">AVDCRST_MAG93-958</name>
</gene>
<dbReference type="AlphaFoldDB" id="A0A6J4HSF7"/>
<evidence type="ECO:0000313" key="2">
    <source>
        <dbReference type="EMBL" id="CAA9232694.1"/>
    </source>
</evidence>
<keyword evidence="1" id="KW-0812">Transmembrane</keyword>
<name>A0A6J4HSF7_9CHLR</name>
<reference evidence="2" key="1">
    <citation type="submission" date="2020-02" db="EMBL/GenBank/DDBJ databases">
        <authorList>
            <person name="Meier V. D."/>
        </authorList>
    </citation>
    <scope>NUCLEOTIDE SEQUENCE</scope>
    <source>
        <strain evidence="2">AVDCRST_MAG93</strain>
    </source>
</reference>
<sequence length="162" mass="17645">MTRLLKEESGYSLAEVIVSIFILTAAIIPMVGMFDMGLNAATEGSNYDKARALAKKQLEQAQSLPYTTVRTSLPNAPCTFDASGRCEAVNLEVPTAEDPNGEFDNFRYAIVKQYVAPSDITLDDEAADDTGMMRITVDVGWGGDLVWPYTDPGYTSTTTKAR</sequence>
<proteinExistence type="predicted"/>
<keyword evidence="1" id="KW-1133">Transmembrane helix</keyword>
<keyword evidence="1" id="KW-0472">Membrane</keyword>